<dbReference type="eggNOG" id="ENOG502SN0G">
    <property type="taxonomic scope" value="Eukaryota"/>
</dbReference>
<dbReference type="HOGENOM" id="CLU_056416_0_0_1"/>
<evidence type="ECO:0000256" key="1">
    <source>
        <dbReference type="SAM" id="MobiDB-lite"/>
    </source>
</evidence>
<protein>
    <recommendedName>
        <fullName evidence="4">G-patch domain-containing protein</fullName>
    </recommendedName>
</protein>
<accession>D8PXB1</accession>
<dbReference type="AlphaFoldDB" id="D8PXB1"/>
<name>D8PXB1_SCHCM</name>
<feature type="region of interest" description="Disordered" evidence="1">
    <location>
        <begin position="1"/>
        <end position="185"/>
    </location>
</feature>
<feature type="compositionally biased region" description="Basic and acidic residues" evidence="1">
    <location>
        <begin position="224"/>
        <end position="235"/>
    </location>
</feature>
<feature type="compositionally biased region" description="Acidic residues" evidence="1">
    <location>
        <begin position="208"/>
        <end position="223"/>
    </location>
</feature>
<proteinExistence type="predicted"/>
<dbReference type="VEuPathDB" id="FungiDB:SCHCODRAFT_02615974"/>
<feature type="compositionally biased region" description="Low complexity" evidence="1">
    <location>
        <begin position="23"/>
        <end position="62"/>
    </location>
</feature>
<organism evidence="3">
    <name type="scientific">Schizophyllum commune (strain H4-8 / FGSC 9210)</name>
    <name type="common">Split gill fungus</name>
    <dbReference type="NCBI Taxonomy" id="578458"/>
    <lineage>
        <taxon>Eukaryota</taxon>
        <taxon>Fungi</taxon>
        <taxon>Dikarya</taxon>
        <taxon>Basidiomycota</taxon>
        <taxon>Agaricomycotina</taxon>
        <taxon>Agaricomycetes</taxon>
        <taxon>Agaricomycetidae</taxon>
        <taxon>Agaricales</taxon>
        <taxon>Schizophyllaceae</taxon>
        <taxon>Schizophyllum</taxon>
    </lineage>
</organism>
<dbReference type="PANTHER" id="PTHR20923">
    <property type="entry name" value="BAT4 PROTEIN-RELATED"/>
    <property type="match status" value="1"/>
</dbReference>
<feature type="compositionally biased region" description="Basic and acidic residues" evidence="1">
    <location>
        <begin position="303"/>
        <end position="329"/>
    </location>
</feature>
<feature type="compositionally biased region" description="Basic and acidic residues" evidence="1">
    <location>
        <begin position="170"/>
        <end position="181"/>
    </location>
</feature>
<reference evidence="2 3" key="1">
    <citation type="journal article" date="2010" name="Nat. Biotechnol.">
        <title>Genome sequence of the model mushroom Schizophyllum commune.</title>
        <authorList>
            <person name="Ohm R.A."/>
            <person name="de Jong J.F."/>
            <person name="Lugones L.G."/>
            <person name="Aerts A."/>
            <person name="Kothe E."/>
            <person name="Stajich J.E."/>
            <person name="de Vries R.P."/>
            <person name="Record E."/>
            <person name="Levasseur A."/>
            <person name="Baker S.E."/>
            <person name="Bartholomew K.A."/>
            <person name="Coutinho P.M."/>
            <person name="Erdmann S."/>
            <person name="Fowler T.J."/>
            <person name="Gathman A.C."/>
            <person name="Lombard V."/>
            <person name="Henrissat B."/>
            <person name="Knabe N."/>
            <person name="Kuees U."/>
            <person name="Lilly W.W."/>
            <person name="Lindquist E."/>
            <person name="Lucas S."/>
            <person name="Magnuson J.K."/>
            <person name="Piumi F."/>
            <person name="Raudaskoski M."/>
            <person name="Salamov A."/>
            <person name="Schmutz J."/>
            <person name="Schwarze F.W.M.R."/>
            <person name="vanKuyk P.A."/>
            <person name="Horton J.S."/>
            <person name="Grigoriev I.V."/>
            <person name="Woesten H.A.B."/>
        </authorList>
    </citation>
    <scope>NUCLEOTIDE SEQUENCE [LARGE SCALE GENOMIC DNA]</scope>
    <source>
        <strain evidence="3">H4-8 / FGSC 9210</strain>
    </source>
</reference>
<feature type="compositionally biased region" description="Acidic residues" evidence="1">
    <location>
        <begin position="236"/>
        <end position="245"/>
    </location>
</feature>
<evidence type="ECO:0000313" key="3">
    <source>
        <dbReference type="Proteomes" id="UP000007431"/>
    </source>
</evidence>
<gene>
    <name evidence="2" type="ORF">SCHCODRAFT_66837</name>
</gene>
<evidence type="ECO:0000313" key="2">
    <source>
        <dbReference type="EMBL" id="EFI99051.1"/>
    </source>
</evidence>
<evidence type="ECO:0008006" key="4">
    <source>
        <dbReference type="Google" id="ProtNLM"/>
    </source>
</evidence>
<keyword evidence="3" id="KW-1185">Reference proteome</keyword>
<dbReference type="EMBL" id="GL377304">
    <property type="protein sequence ID" value="EFI99051.1"/>
    <property type="molecule type" value="Genomic_DNA"/>
</dbReference>
<dbReference type="Proteomes" id="UP000007431">
    <property type="component" value="Unassembled WGS sequence"/>
</dbReference>
<dbReference type="InParanoid" id="D8PXB1"/>
<feature type="region of interest" description="Disordered" evidence="1">
    <location>
        <begin position="303"/>
        <end position="335"/>
    </location>
</feature>
<dbReference type="PANTHER" id="PTHR20923:SF1">
    <property type="entry name" value="G PATCH DOMAIN AND ANKYRIN REPEAT-CONTAINING PROTEIN 1"/>
    <property type="match status" value="1"/>
</dbReference>
<sequence length="335" mass="36477">MGLTPHDTKQPPSGGTGVADWYRSLASRSSSAGPSSTSGATAPTNSSDPLSRPRTAPSSSAQPQPPSRTQPAPAKKPDKNDWFIQNVLRNPDEQLHQPAPSASSLADILARDPPPKPKEQPFKPPVFLALGPANRGWGMLQKSGWREGDTLGPNARKPSPAVPPSRKGKERASSSHIKSEPVEFALDDDGELKEVRQVEVVDLTLSDSEFDEDDDAMALDDPEPDKRPVDVVKEELSDDEDLPDGDDGRRALVKPIATVLKSDRLGIGLKAKTVGPYKASKKRVTHNAAALAAHIRAAEQVRRQNAEMGRGHRAYERQDKREQRQRRDLLAYLNS</sequence>
<dbReference type="STRING" id="578458.D8PXB1"/>
<dbReference type="InterPro" id="IPR039146">
    <property type="entry name" value="GPANK1"/>
</dbReference>
<dbReference type="OMA" id="HYIYSHY"/>
<feature type="region of interest" description="Disordered" evidence="1">
    <location>
        <begin position="204"/>
        <end position="249"/>
    </location>
</feature>
<feature type="compositionally biased region" description="Basic and acidic residues" evidence="1">
    <location>
        <begin position="109"/>
        <end position="121"/>
    </location>
</feature>